<dbReference type="Pfam" id="PF13302">
    <property type="entry name" value="Acetyltransf_3"/>
    <property type="match status" value="1"/>
</dbReference>
<dbReference type="AlphaFoldDB" id="A0A285TNY0"/>
<reference evidence="3" key="1">
    <citation type="submission" date="2017-08" db="EMBL/GenBank/DDBJ databases">
        <authorList>
            <person name="Varghese N."/>
            <person name="Submissions S."/>
        </authorList>
    </citation>
    <scope>NUCLEOTIDE SEQUENCE [LARGE SCALE GENOMIC DNA]</scope>
    <source>
        <strain evidence="3">JC22</strain>
    </source>
</reference>
<dbReference type="Proteomes" id="UP000219636">
    <property type="component" value="Unassembled WGS sequence"/>
</dbReference>
<name>A0A285TNY0_9BACL</name>
<dbReference type="GO" id="GO:0016747">
    <property type="term" value="F:acyltransferase activity, transferring groups other than amino-acyl groups"/>
    <property type="evidence" value="ECO:0007669"/>
    <property type="project" value="InterPro"/>
</dbReference>
<dbReference type="PANTHER" id="PTHR43792:SF1">
    <property type="entry name" value="N-ACETYLTRANSFERASE DOMAIN-CONTAINING PROTEIN"/>
    <property type="match status" value="1"/>
</dbReference>
<evidence type="ECO:0000313" key="2">
    <source>
        <dbReference type="EMBL" id="SOC24348.1"/>
    </source>
</evidence>
<protein>
    <submittedName>
        <fullName evidence="2">RimJ/RimL family protein N-acetyltransferase</fullName>
    </submittedName>
</protein>
<dbReference type="InterPro" id="IPR016181">
    <property type="entry name" value="Acyl_CoA_acyltransferase"/>
</dbReference>
<dbReference type="PANTHER" id="PTHR43792">
    <property type="entry name" value="GNAT FAMILY, PUTATIVE (AFU_ORTHOLOGUE AFUA_3G00765)-RELATED-RELATED"/>
    <property type="match status" value="1"/>
</dbReference>
<dbReference type="RefSeq" id="WP_097075042.1">
    <property type="nucleotide sequence ID" value="NZ_OBMQ01000017.1"/>
</dbReference>
<gene>
    <name evidence="2" type="ORF">SAMN05880501_11715</name>
</gene>
<dbReference type="OrthoDB" id="9785602at2"/>
<organism evidence="2 3">
    <name type="scientific">Ureibacillus xyleni</name>
    <dbReference type="NCBI Taxonomy" id="614648"/>
    <lineage>
        <taxon>Bacteria</taxon>
        <taxon>Bacillati</taxon>
        <taxon>Bacillota</taxon>
        <taxon>Bacilli</taxon>
        <taxon>Bacillales</taxon>
        <taxon>Caryophanaceae</taxon>
        <taxon>Ureibacillus</taxon>
    </lineage>
</organism>
<dbReference type="InterPro" id="IPR051531">
    <property type="entry name" value="N-acetyltransferase"/>
</dbReference>
<dbReference type="PROSITE" id="PS51186">
    <property type="entry name" value="GNAT"/>
    <property type="match status" value="1"/>
</dbReference>
<sequence length="188" mass="22044">MFLNAKIETDRLIIRPFCLEDLDELYSVVSEENFHEYIPEETPTRENLEKNIIWSMQQNKKNTQDKIYKFNLSIIHKKDQKLIGFCGLGPDDLNMGETEIYYGISSLYRKQGLAFEAAKATLQYGFEVIGLSKIIAFVDYRNEPSIGIVNNLGMKYHFRIGNLTEQYKDFEGQCYYTMLAEEYFHKVN</sequence>
<feature type="domain" description="N-acetyltransferase" evidence="1">
    <location>
        <begin position="12"/>
        <end position="181"/>
    </location>
</feature>
<proteinExistence type="predicted"/>
<keyword evidence="3" id="KW-1185">Reference proteome</keyword>
<dbReference type="EMBL" id="OBMQ01000017">
    <property type="protein sequence ID" value="SOC24348.1"/>
    <property type="molecule type" value="Genomic_DNA"/>
</dbReference>
<dbReference type="SUPFAM" id="SSF55729">
    <property type="entry name" value="Acyl-CoA N-acyltransferases (Nat)"/>
    <property type="match status" value="1"/>
</dbReference>
<accession>A0A285TNY0</accession>
<evidence type="ECO:0000313" key="3">
    <source>
        <dbReference type="Proteomes" id="UP000219636"/>
    </source>
</evidence>
<keyword evidence="2" id="KW-0808">Transferase</keyword>
<dbReference type="Gene3D" id="3.40.630.30">
    <property type="match status" value="1"/>
</dbReference>
<dbReference type="InterPro" id="IPR000182">
    <property type="entry name" value="GNAT_dom"/>
</dbReference>
<evidence type="ECO:0000259" key="1">
    <source>
        <dbReference type="PROSITE" id="PS51186"/>
    </source>
</evidence>